<accession>A0A286GUB1</accession>
<reference evidence="1 2" key="1">
    <citation type="submission" date="2017-09" db="EMBL/GenBank/DDBJ databases">
        <authorList>
            <person name="Ehlers B."/>
            <person name="Leendertz F.H."/>
        </authorList>
    </citation>
    <scope>NUCLEOTIDE SEQUENCE [LARGE SCALE GENOMIC DNA]</scope>
    <source>
        <strain evidence="1 2">USBA 140</strain>
    </source>
</reference>
<organism evidence="1 2">
    <name type="scientific">Caenispirillum bisanense</name>
    <dbReference type="NCBI Taxonomy" id="414052"/>
    <lineage>
        <taxon>Bacteria</taxon>
        <taxon>Pseudomonadati</taxon>
        <taxon>Pseudomonadota</taxon>
        <taxon>Alphaproteobacteria</taxon>
        <taxon>Rhodospirillales</taxon>
        <taxon>Novispirillaceae</taxon>
        <taxon>Caenispirillum</taxon>
    </lineage>
</organism>
<dbReference type="EMBL" id="OCNJ01000008">
    <property type="protein sequence ID" value="SOD98679.1"/>
    <property type="molecule type" value="Genomic_DNA"/>
</dbReference>
<keyword evidence="2" id="KW-1185">Reference proteome</keyword>
<dbReference type="OrthoDB" id="5452175at2"/>
<dbReference type="Gene3D" id="3.40.50.10610">
    <property type="entry name" value="ABC-type transport auxiliary lipoprotein component"/>
    <property type="match status" value="1"/>
</dbReference>
<name>A0A286GUB1_9PROT</name>
<dbReference type="PROSITE" id="PS51257">
    <property type="entry name" value="PROKAR_LIPOPROTEIN"/>
    <property type="match status" value="1"/>
</dbReference>
<sequence>MVLRLLSRLLPGRRGAVVAVAATLGLAACGGAGDGAALSYVARDPAPQQTFSIAVLPLANLTNQTEAGMIVGLLVESALYDAGLFTLREGTAVRAALAEAKIDAGRLGNDIDSRLLAQLLDVDGVLTGAVGEYGYKFSLREEPAVGVTLRLVDREGRVLYASSDAELGGGLLARDSVSHAAARLVDRMVGRLADGVQP</sequence>
<evidence type="ECO:0000313" key="1">
    <source>
        <dbReference type="EMBL" id="SOD98679.1"/>
    </source>
</evidence>
<dbReference type="Proteomes" id="UP000219621">
    <property type="component" value="Unassembled WGS sequence"/>
</dbReference>
<gene>
    <name evidence="1" type="ORF">SAMN05421508_10849</name>
</gene>
<dbReference type="AlphaFoldDB" id="A0A286GUB1"/>
<evidence type="ECO:0000313" key="2">
    <source>
        <dbReference type="Proteomes" id="UP000219621"/>
    </source>
</evidence>
<dbReference type="RefSeq" id="WP_097280456.1">
    <property type="nucleotide sequence ID" value="NZ_OCNJ01000008.1"/>
</dbReference>
<protein>
    <recommendedName>
        <fullName evidence="3">Curli production assembly/transport component CsgG</fullName>
    </recommendedName>
</protein>
<proteinExistence type="predicted"/>
<evidence type="ECO:0008006" key="3">
    <source>
        <dbReference type="Google" id="ProtNLM"/>
    </source>
</evidence>